<name>A0A6J7TZB4_9ZZZZ</name>
<evidence type="ECO:0000313" key="1">
    <source>
        <dbReference type="EMBL" id="CAB5057388.1"/>
    </source>
</evidence>
<reference evidence="1" key="1">
    <citation type="submission" date="2020-05" db="EMBL/GenBank/DDBJ databases">
        <authorList>
            <person name="Chiriac C."/>
            <person name="Salcher M."/>
            <person name="Ghai R."/>
            <person name="Kavagutti S V."/>
        </authorList>
    </citation>
    <scope>NUCLEOTIDE SEQUENCE</scope>
</reference>
<sequence length="155" mass="15609">MPTALNKDSAHARSASVHCALPQIADTPSPTNAGVFGIARTAAVVAPAADCNVATEIPAAIERTRGIPNAAADTHTAAASPGFTAISAPSPATTVALVRTPNVDSSDDRLSASSSTTVMLADSHPLATKPLTIAVPILPPPIMTSRGVCEVICQH</sequence>
<dbReference type="AlphaFoldDB" id="A0A6J7TZB4"/>
<protein>
    <submittedName>
        <fullName evidence="1">Unannotated protein</fullName>
    </submittedName>
</protein>
<accession>A0A6J7TZB4</accession>
<dbReference type="EMBL" id="CAFBQH010000155">
    <property type="protein sequence ID" value="CAB5057388.1"/>
    <property type="molecule type" value="Genomic_DNA"/>
</dbReference>
<gene>
    <name evidence="1" type="ORF">UFOPK4293_01635</name>
</gene>
<organism evidence="1">
    <name type="scientific">freshwater metagenome</name>
    <dbReference type="NCBI Taxonomy" id="449393"/>
    <lineage>
        <taxon>unclassified sequences</taxon>
        <taxon>metagenomes</taxon>
        <taxon>ecological metagenomes</taxon>
    </lineage>
</organism>
<proteinExistence type="predicted"/>